<organism evidence="10 11">
    <name type="scientific">Aquibacillus koreensis</name>
    <dbReference type="NCBI Taxonomy" id="279446"/>
    <lineage>
        <taxon>Bacteria</taxon>
        <taxon>Bacillati</taxon>
        <taxon>Bacillota</taxon>
        <taxon>Bacilli</taxon>
        <taxon>Bacillales</taxon>
        <taxon>Bacillaceae</taxon>
        <taxon>Aquibacillus</taxon>
    </lineage>
</organism>
<evidence type="ECO:0000313" key="10">
    <source>
        <dbReference type="EMBL" id="MDC3418942.1"/>
    </source>
</evidence>
<evidence type="ECO:0000313" key="11">
    <source>
        <dbReference type="Proteomes" id="UP001145072"/>
    </source>
</evidence>
<dbReference type="SUPFAM" id="SSF52777">
    <property type="entry name" value="CoA-dependent acyltransferases"/>
    <property type="match status" value="1"/>
</dbReference>
<dbReference type="InterPro" id="IPR004167">
    <property type="entry name" value="PSBD"/>
</dbReference>
<dbReference type="InterPro" id="IPR036625">
    <property type="entry name" value="E3-bd_dom_sf"/>
</dbReference>
<dbReference type="GO" id="GO:0031405">
    <property type="term" value="F:lipoic acid binding"/>
    <property type="evidence" value="ECO:0007669"/>
    <property type="project" value="TreeGrafter"/>
</dbReference>
<evidence type="ECO:0000256" key="6">
    <source>
        <dbReference type="RuleBase" id="RU003423"/>
    </source>
</evidence>
<dbReference type="FunFam" id="3.30.559.10:FF:000007">
    <property type="entry name" value="Dihydrolipoamide acetyltransferase component of pyruvate dehydrogenase complex"/>
    <property type="match status" value="1"/>
</dbReference>
<comment type="cofactor">
    <cofactor evidence="1 6">
        <name>(R)-lipoate</name>
        <dbReference type="ChEBI" id="CHEBI:83088"/>
    </cofactor>
</comment>
<feature type="compositionally biased region" description="Polar residues" evidence="7">
    <location>
        <begin position="82"/>
        <end position="100"/>
    </location>
</feature>
<evidence type="ECO:0000256" key="1">
    <source>
        <dbReference type="ARBA" id="ARBA00001938"/>
    </source>
</evidence>
<evidence type="ECO:0000256" key="3">
    <source>
        <dbReference type="ARBA" id="ARBA00022679"/>
    </source>
</evidence>
<dbReference type="InterPro" id="IPR001078">
    <property type="entry name" value="2-oxoacid_DH_actylTfrase"/>
</dbReference>
<evidence type="ECO:0000256" key="7">
    <source>
        <dbReference type="SAM" id="MobiDB-lite"/>
    </source>
</evidence>
<keyword evidence="5 6" id="KW-0012">Acyltransferase</keyword>
<dbReference type="AlphaFoldDB" id="A0A9X4AGD0"/>
<dbReference type="Pfam" id="PF00364">
    <property type="entry name" value="Biotin_lipoyl"/>
    <property type="match status" value="1"/>
</dbReference>
<dbReference type="EC" id="2.3.1.-" evidence="6"/>
<evidence type="ECO:0000256" key="2">
    <source>
        <dbReference type="ARBA" id="ARBA00007317"/>
    </source>
</evidence>
<proteinExistence type="inferred from homology"/>
<keyword evidence="3 6" id="KW-0808">Transferase</keyword>
<feature type="region of interest" description="Disordered" evidence="7">
    <location>
        <begin position="80"/>
        <end position="110"/>
    </location>
</feature>
<keyword evidence="4 6" id="KW-0450">Lipoyl</keyword>
<dbReference type="PROSITE" id="PS50968">
    <property type="entry name" value="BIOTINYL_LIPOYL"/>
    <property type="match status" value="1"/>
</dbReference>
<accession>A0A9X4AGD0</accession>
<evidence type="ECO:0000256" key="4">
    <source>
        <dbReference type="ARBA" id="ARBA00022823"/>
    </source>
</evidence>
<name>A0A9X4AGD0_9BACI</name>
<dbReference type="RefSeq" id="WP_259871272.1">
    <property type="nucleotide sequence ID" value="NZ_JAMQJZ010000001.1"/>
</dbReference>
<dbReference type="InterPro" id="IPR000089">
    <property type="entry name" value="Biotin_lipoyl"/>
</dbReference>
<comment type="caution">
    <text evidence="10">The sequence shown here is derived from an EMBL/GenBank/DDBJ whole genome shotgun (WGS) entry which is preliminary data.</text>
</comment>
<evidence type="ECO:0000256" key="5">
    <source>
        <dbReference type="ARBA" id="ARBA00023315"/>
    </source>
</evidence>
<dbReference type="Pfam" id="PF00198">
    <property type="entry name" value="2-oxoacid_dh"/>
    <property type="match status" value="1"/>
</dbReference>
<dbReference type="GO" id="GO:0005737">
    <property type="term" value="C:cytoplasm"/>
    <property type="evidence" value="ECO:0007669"/>
    <property type="project" value="TreeGrafter"/>
</dbReference>
<keyword evidence="11" id="KW-1185">Reference proteome</keyword>
<gene>
    <name evidence="10" type="ORF">NC661_00900</name>
</gene>
<dbReference type="SUPFAM" id="SSF51230">
    <property type="entry name" value="Single hybrid motif"/>
    <property type="match status" value="1"/>
</dbReference>
<reference evidence="10" key="1">
    <citation type="submission" date="2022-06" db="EMBL/GenBank/DDBJ databases">
        <title>Aquibacillus sp. a new bacterium isolated from soil saline samples.</title>
        <authorList>
            <person name="Galisteo C."/>
            <person name="De La Haba R."/>
            <person name="Sanchez-Porro C."/>
            <person name="Ventosa A."/>
        </authorList>
    </citation>
    <scope>NUCLEOTIDE SEQUENCE</scope>
    <source>
        <strain evidence="10">JCM 12387</strain>
    </source>
</reference>
<evidence type="ECO:0000259" key="9">
    <source>
        <dbReference type="PROSITE" id="PS51826"/>
    </source>
</evidence>
<dbReference type="PANTHER" id="PTHR43178">
    <property type="entry name" value="DIHYDROLIPOAMIDE ACETYLTRANSFERASE COMPONENT OF PYRUVATE DEHYDROGENASE COMPLEX"/>
    <property type="match status" value="1"/>
</dbReference>
<dbReference type="SUPFAM" id="SSF47005">
    <property type="entry name" value="Peripheral subunit-binding domain of 2-oxo acid dehydrogenase complex"/>
    <property type="match status" value="1"/>
</dbReference>
<dbReference type="Pfam" id="PF02817">
    <property type="entry name" value="E3_binding"/>
    <property type="match status" value="1"/>
</dbReference>
<dbReference type="InterPro" id="IPR050743">
    <property type="entry name" value="2-oxoacid_DH_E2_comp"/>
</dbReference>
<dbReference type="PROSITE" id="PS51826">
    <property type="entry name" value="PSBD"/>
    <property type="match status" value="1"/>
</dbReference>
<protein>
    <recommendedName>
        <fullName evidence="6">Dihydrolipoamide acetyltransferase component of pyruvate dehydrogenase complex</fullName>
        <ecNumber evidence="6">2.3.1.-</ecNumber>
    </recommendedName>
</protein>
<dbReference type="Gene3D" id="3.30.559.10">
    <property type="entry name" value="Chloramphenicol acetyltransferase-like domain"/>
    <property type="match status" value="1"/>
</dbReference>
<comment type="similarity">
    <text evidence="2 6">Belongs to the 2-oxoacid dehydrogenase family.</text>
</comment>
<dbReference type="EMBL" id="JAMQJZ010000001">
    <property type="protein sequence ID" value="MDC3418942.1"/>
    <property type="molecule type" value="Genomic_DNA"/>
</dbReference>
<dbReference type="PANTHER" id="PTHR43178:SF5">
    <property type="entry name" value="LIPOAMIDE ACYLTRANSFERASE COMPONENT OF BRANCHED-CHAIN ALPHA-KETO ACID DEHYDROGENASE COMPLEX, MITOCHONDRIAL"/>
    <property type="match status" value="1"/>
</dbReference>
<dbReference type="InterPro" id="IPR011053">
    <property type="entry name" value="Single_hybrid_motif"/>
</dbReference>
<dbReference type="Proteomes" id="UP001145072">
    <property type="component" value="Unassembled WGS sequence"/>
</dbReference>
<evidence type="ECO:0000259" key="8">
    <source>
        <dbReference type="PROSITE" id="PS50968"/>
    </source>
</evidence>
<sequence length="429" mass="47363">MALNKITMPQLGESVTEGTISNWLVAEGDHVNKYDPIAEVLTDKVNAEVPSSFSGIIKTLSAKEGETLEVGALMCYIETEQSDTPEQTSSTSITENQSIDNMEEEDNSMKTRYSPAVLKLAQENTIDLTQVNGTGRGGRITRKDIEKVISNGGTTKVEQVDPTPDTNLINAIEEEKTNKELAYHPPAPEPQIVQTETGDKEIPVTGLRRTIANNMVRSTTEIPHAWMMIEVDVTNLVKYRNSEKTRFKENEGYNLSYFAFFLNAVAKALKKFPQLNSSWAGNKIIQRKDINLSIAVARDDELFVPVIKNVDEKSIKGIAKEIDVLAKKARNGNLTTQDMQGGTFTVNNTGSFGSVQSMGVINYPQAAILQVESIVKRPVIINDMFAARDMVNLCLSLDHRVLDGVICGQFMSHIKGILENISSDTTPIY</sequence>
<feature type="domain" description="Peripheral subunit-binding (PSBD)" evidence="9">
    <location>
        <begin position="112"/>
        <end position="149"/>
    </location>
</feature>
<dbReference type="Gene3D" id="4.10.320.10">
    <property type="entry name" value="E3-binding domain"/>
    <property type="match status" value="1"/>
</dbReference>
<dbReference type="CDD" id="cd06849">
    <property type="entry name" value="lipoyl_domain"/>
    <property type="match status" value="1"/>
</dbReference>
<feature type="domain" description="Lipoyl-binding" evidence="8">
    <location>
        <begin position="3"/>
        <end position="78"/>
    </location>
</feature>
<dbReference type="Gene3D" id="2.40.50.100">
    <property type="match status" value="1"/>
</dbReference>
<dbReference type="GO" id="GO:0016407">
    <property type="term" value="F:acetyltransferase activity"/>
    <property type="evidence" value="ECO:0007669"/>
    <property type="project" value="TreeGrafter"/>
</dbReference>
<dbReference type="InterPro" id="IPR023213">
    <property type="entry name" value="CAT-like_dom_sf"/>
</dbReference>